<dbReference type="GO" id="GO:0017061">
    <property type="term" value="F:S-methyl-5-thioadenosine phosphorylase activity"/>
    <property type="evidence" value="ECO:0007669"/>
    <property type="project" value="UniProtKB-EC"/>
</dbReference>
<reference evidence="2 3" key="1">
    <citation type="journal article" date="2010" name="J. Bacteriol.">
        <title>Genome sequences of Pelagibaca bermudensis HTCC2601T and Maritimibacter alkaliphilus HTCC2654T, the type strains of two marine Roseobacter genera.</title>
        <authorList>
            <person name="Thrash J.C."/>
            <person name="Cho J.C."/>
            <person name="Ferriera S."/>
            <person name="Johnson J."/>
            <person name="Vergin K.L."/>
            <person name="Giovannoni S.J."/>
        </authorList>
    </citation>
    <scope>NUCLEOTIDE SEQUENCE [LARGE SCALE GENOMIC DNA]</scope>
    <source>
        <strain evidence="2 3">HTCC2654</strain>
    </source>
</reference>
<dbReference type="EMBL" id="AAMT01000001">
    <property type="protein sequence ID" value="EAQ14987.1"/>
    <property type="molecule type" value="Genomic_DNA"/>
</dbReference>
<dbReference type="eggNOG" id="ENOG50344C8">
    <property type="taxonomic scope" value="Bacteria"/>
</dbReference>
<evidence type="ECO:0000313" key="2">
    <source>
        <dbReference type="EMBL" id="EAQ14987.1"/>
    </source>
</evidence>
<dbReference type="OrthoDB" id="7854819at2"/>
<evidence type="ECO:0000313" key="3">
    <source>
        <dbReference type="Proteomes" id="UP000002931"/>
    </source>
</evidence>
<dbReference type="RefSeq" id="WP_008335006.1">
    <property type="nucleotide sequence ID" value="NZ_CH902578.1"/>
</dbReference>
<accession>A3VAP6</accession>
<dbReference type="AlphaFoldDB" id="A3VAP6"/>
<organism evidence="2 3">
    <name type="scientific">Maritimibacter alkaliphilus HTCC2654</name>
    <dbReference type="NCBI Taxonomy" id="314271"/>
    <lineage>
        <taxon>Bacteria</taxon>
        <taxon>Pseudomonadati</taxon>
        <taxon>Pseudomonadota</taxon>
        <taxon>Alphaproteobacteria</taxon>
        <taxon>Rhodobacterales</taxon>
        <taxon>Roseobacteraceae</taxon>
        <taxon>Maritimibacter</taxon>
    </lineage>
</organism>
<keyword evidence="3" id="KW-1185">Reference proteome</keyword>
<keyword evidence="1" id="KW-0732">Signal</keyword>
<comment type="caution">
    <text evidence="2">The sequence shown here is derived from an EMBL/GenBank/DDBJ whole genome shotgun (WGS) entry which is preliminary data.</text>
</comment>
<keyword evidence="2" id="KW-0808">Transferase</keyword>
<keyword evidence="2" id="KW-0328">Glycosyltransferase</keyword>
<dbReference type="HOGENOM" id="CLU_2180668_0_0_5"/>
<proteinExistence type="predicted"/>
<sequence>MKRLIFALAATLTTGTAAADGFVMGAGRWTCEQVLTIAAQAEGSEFEQLAGWLMGFWSHATFQRETRFIDIVEDVGGRGIFDATMGECQRAPGDTQLYIVSRSMIENTK</sequence>
<dbReference type="STRING" id="314271.RB2654_20428"/>
<dbReference type="Proteomes" id="UP000002931">
    <property type="component" value="Unassembled WGS sequence"/>
</dbReference>
<feature type="signal peptide" evidence="1">
    <location>
        <begin position="1"/>
        <end position="19"/>
    </location>
</feature>
<name>A3VAP6_9RHOB</name>
<protein>
    <submittedName>
        <fullName evidence="2">5'-methylthioadenosine phosphorylase</fullName>
        <ecNumber evidence="2">2.4.2.28</ecNumber>
    </submittedName>
</protein>
<dbReference type="EC" id="2.4.2.28" evidence="2"/>
<feature type="chain" id="PRO_5002661794" evidence="1">
    <location>
        <begin position="20"/>
        <end position="109"/>
    </location>
</feature>
<evidence type="ECO:0000256" key="1">
    <source>
        <dbReference type="SAM" id="SignalP"/>
    </source>
</evidence>
<gene>
    <name evidence="2" type="ORF">RB2654_20428</name>
</gene>